<dbReference type="AlphaFoldDB" id="A0A6G0YPS4"/>
<dbReference type="PANTHER" id="PTHR33053">
    <property type="entry name" value="PROTEIN, PUTATIVE-RELATED"/>
    <property type="match status" value="1"/>
</dbReference>
<evidence type="ECO:0000256" key="1">
    <source>
        <dbReference type="SAM" id="MobiDB-lite"/>
    </source>
</evidence>
<gene>
    <name evidence="3" type="ORF">FWK35_00006114</name>
</gene>
<evidence type="ECO:0000313" key="4">
    <source>
        <dbReference type="Proteomes" id="UP000478052"/>
    </source>
</evidence>
<dbReference type="EMBL" id="VUJU01002987">
    <property type="protein sequence ID" value="KAF0759468.1"/>
    <property type="molecule type" value="Genomic_DNA"/>
</dbReference>
<proteinExistence type="predicted"/>
<protein>
    <recommendedName>
        <fullName evidence="2">DUF4806 domain-containing protein</fullName>
    </recommendedName>
</protein>
<organism evidence="3 4">
    <name type="scientific">Aphis craccivora</name>
    <name type="common">Cowpea aphid</name>
    <dbReference type="NCBI Taxonomy" id="307492"/>
    <lineage>
        <taxon>Eukaryota</taxon>
        <taxon>Metazoa</taxon>
        <taxon>Ecdysozoa</taxon>
        <taxon>Arthropoda</taxon>
        <taxon>Hexapoda</taxon>
        <taxon>Insecta</taxon>
        <taxon>Pterygota</taxon>
        <taxon>Neoptera</taxon>
        <taxon>Paraneoptera</taxon>
        <taxon>Hemiptera</taxon>
        <taxon>Sternorrhyncha</taxon>
        <taxon>Aphidomorpha</taxon>
        <taxon>Aphidoidea</taxon>
        <taxon>Aphididae</taxon>
        <taxon>Aphidini</taxon>
        <taxon>Aphis</taxon>
        <taxon>Aphis</taxon>
    </lineage>
</organism>
<comment type="caution">
    <text evidence="3">The sequence shown here is derived from an EMBL/GenBank/DDBJ whole genome shotgun (WGS) entry which is preliminary data.</text>
</comment>
<keyword evidence="4" id="KW-1185">Reference proteome</keyword>
<evidence type="ECO:0000259" key="2">
    <source>
        <dbReference type="Pfam" id="PF16064"/>
    </source>
</evidence>
<reference evidence="3 4" key="1">
    <citation type="submission" date="2019-08" db="EMBL/GenBank/DDBJ databases">
        <title>Whole genome of Aphis craccivora.</title>
        <authorList>
            <person name="Voronova N.V."/>
            <person name="Shulinski R.S."/>
            <person name="Bandarenka Y.V."/>
            <person name="Zhorov D.G."/>
            <person name="Warner D."/>
        </authorList>
    </citation>
    <scope>NUCLEOTIDE SEQUENCE [LARGE SCALE GENOMIC DNA]</scope>
    <source>
        <strain evidence="3">180601</strain>
        <tissue evidence="3">Whole Body</tissue>
    </source>
</reference>
<feature type="compositionally biased region" description="Polar residues" evidence="1">
    <location>
        <begin position="577"/>
        <end position="590"/>
    </location>
</feature>
<name>A0A6G0YPS4_APHCR</name>
<dbReference type="InterPro" id="IPR032071">
    <property type="entry name" value="DUF4806"/>
</dbReference>
<feature type="region of interest" description="Disordered" evidence="1">
    <location>
        <begin position="619"/>
        <end position="642"/>
    </location>
</feature>
<dbReference type="OrthoDB" id="10015795at2759"/>
<feature type="domain" description="DUF4806" evidence="2">
    <location>
        <begin position="762"/>
        <end position="840"/>
    </location>
</feature>
<accession>A0A6G0YPS4</accession>
<evidence type="ECO:0000313" key="3">
    <source>
        <dbReference type="EMBL" id="KAF0759468.1"/>
    </source>
</evidence>
<sequence length="890" mass="102762">MNSRSKRRGVQEEAEEFIETSNNITSILPNFIEPPTLKTIENIDSNQQLTNQHITNDVEDNEFIPHLIHSLSSSSSSSSEDDPGDDDELTNWNAVFDQISLFRSLISEWAVSYNILQNALNKLLKIHKQHKCFETLPKDSRTVLNTNQISISNYRTVKPGKYYHFGILNGVKQNMISHLGENKIVQLVVAYIRPNSNKVLPIGIYCGKKKLIDSNDFLKEFVEEAKELNKNGICINNTLYTFSINAFSCDAPAKSFILKIKGHSGFYSCSRLCLGTVLKLILLWIKGPVGIRYPTWKIKEISNFIQNIKKNMPCEFARKQRKLEDVNRWKATEFQVFLLYIGTIVTKTSLKDLHWNHFFKLNISMIILLSPDYSKFIDIARRLLDKFVKDFEVIYGRHFISHNIHGLMHLCDDYNEFGPLDHCSAFPFENYMGCLNKMLRKPHKPLEQIIRRYSEVYSLKTQVVNKKYPFLTGLHKRGPTLLNTGKQFTSIFYIVYNFKIWAVVEFNDDRSVEAVPSFWIKNKRCAWPKKNSKQMIERRRQPNEIEFDFLKAGVLGNKISNYISAIAKAKKAEYTSDLSTNDSSSQVESNMRSRKGKKILPKQKQTSVTCVMWSPTALDKSGSENVESDNSETNNYDSDKDPNYNPSAFIVDRIISKRINESYLDLVHTSSSPFKVSIVEASDVQPSLINSSADINHSLLTTSSNSQLELLQKINRTTTTCTLKYDLQYLNDKVSNLENILLKQDGCIDRQFMDKIDKFQNEFLNLPLETEEELDAFEKNLLNNDFRTKMISELIRFSRNSLPSTIRSIMRYIFKDSLLEKYSYKGFKKKKVFYTLSICSVIFEAIKHMKKFNKFDTIDVETPLRTFISGAKFRDTSNKIQLQNTHISSA</sequence>
<dbReference type="Pfam" id="PF16064">
    <property type="entry name" value="DUF4806"/>
    <property type="match status" value="1"/>
</dbReference>
<dbReference type="Proteomes" id="UP000478052">
    <property type="component" value="Unassembled WGS sequence"/>
</dbReference>
<feature type="region of interest" description="Disordered" evidence="1">
    <location>
        <begin position="577"/>
        <end position="600"/>
    </location>
</feature>